<dbReference type="SUPFAM" id="SSF52266">
    <property type="entry name" value="SGNH hydrolase"/>
    <property type="match status" value="1"/>
</dbReference>
<evidence type="ECO:0000256" key="1">
    <source>
        <dbReference type="ARBA" id="ARBA00022801"/>
    </source>
</evidence>
<feature type="domain" description="Sialate O-acetylesterase" evidence="2">
    <location>
        <begin position="124"/>
        <end position="371"/>
    </location>
</feature>
<gene>
    <name evidence="3" type="ORF">EWE74_05450</name>
</gene>
<dbReference type="InterPro" id="IPR036514">
    <property type="entry name" value="SGNH_hydro_sf"/>
</dbReference>
<dbReference type="OrthoDB" id="9816001at2"/>
<dbReference type="GO" id="GO:0005975">
    <property type="term" value="P:carbohydrate metabolic process"/>
    <property type="evidence" value="ECO:0007669"/>
    <property type="project" value="TreeGrafter"/>
</dbReference>
<dbReference type="AlphaFoldDB" id="A0A4Q6Y002"/>
<evidence type="ECO:0000313" key="4">
    <source>
        <dbReference type="Proteomes" id="UP000292855"/>
    </source>
</evidence>
<keyword evidence="1" id="KW-0378">Hydrolase</keyword>
<protein>
    <recommendedName>
        <fullName evidence="2">Sialate O-acetylesterase domain-containing protein</fullName>
    </recommendedName>
</protein>
<dbReference type="InterPro" id="IPR039329">
    <property type="entry name" value="SIAE"/>
</dbReference>
<dbReference type="RefSeq" id="WP_130140475.1">
    <property type="nucleotide sequence ID" value="NZ_SGIT01000001.1"/>
</dbReference>
<dbReference type="Gene3D" id="3.40.50.1110">
    <property type="entry name" value="SGNH hydrolase"/>
    <property type="match status" value="1"/>
</dbReference>
<evidence type="ECO:0000259" key="2">
    <source>
        <dbReference type="Pfam" id="PF03629"/>
    </source>
</evidence>
<proteinExistence type="predicted"/>
<dbReference type="PANTHER" id="PTHR22901:SF0">
    <property type="entry name" value="SIALATE O-ACETYLESTERASE"/>
    <property type="match status" value="1"/>
</dbReference>
<dbReference type="PROSITE" id="PS51257">
    <property type="entry name" value="PROKAR_LIPOPROTEIN"/>
    <property type="match status" value="1"/>
</dbReference>
<accession>A0A4Q6Y002</accession>
<comment type="caution">
    <text evidence="3">The sequence shown here is derived from an EMBL/GenBank/DDBJ whole genome shotgun (WGS) entry which is preliminary data.</text>
</comment>
<dbReference type="EMBL" id="SGIT01000001">
    <property type="protein sequence ID" value="RZF62246.1"/>
    <property type="molecule type" value="Genomic_DNA"/>
</dbReference>
<dbReference type="Proteomes" id="UP000292855">
    <property type="component" value="Unassembled WGS sequence"/>
</dbReference>
<dbReference type="Pfam" id="PF03629">
    <property type="entry name" value="SASA"/>
    <property type="match status" value="1"/>
</dbReference>
<sequence>MINRKIFFGLCCWMFVFGCSDSGGQDIPTPSDKAASAILEVNSNLQKNMVLQQNSPFIVAGRGTPGQYVTITTSWNKADIHEVEVDQDGRWSKSIRTPAGSFEAQTIKISGKNSLEFNDILIGEVWLCSGQSNMWYPMKEVLGGLDEIVKADASNGVRLLNLPQVQADVPTDKWNATWQKCSPSSLEWFSAVGYYFAKQLRQSLQVPIGIINASWGDTTGEVWAERSAVLATPSVREFALLQDKQPRADPFSPYKIGAAYNAMIYPIREIPIAGAIWYQGEANMDNPSYYPDLLETLAESWRALWNKEANDFPFYIAQICPYKRMYNFQTNYANPNMRFAQLQASKRIANSGIICNDDIADLDDVHPKNKKDVGLRFAYLALAAHYKKADGDRSPIFDGFTVDGNKLVIDFQFASTGLKTKDGLNPSQFEIAGVDKVFYPADAVIVGNKIMLTSSHVPNPLAARLGWSYTKISNLVSNSGLPVSVFKTYAWADPEEER</sequence>
<reference evidence="3 4" key="1">
    <citation type="submission" date="2019-02" db="EMBL/GenBank/DDBJ databases">
        <authorList>
            <person name="Li Y."/>
        </authorList>
    </citation>
    <scope>NUCLEOTIDE SEQUENCE [LARGE SCALE GENOMIC DNA]</scope>
    <source>
        <strain evidence="3 4">30C10-4-7</strain>
    </source>
</reference>
<keyword evidence="4" id="KW-1185">Reference proteome</keyword>
<dbReference type="PANTHER" id="PTHR22901">
    <property type="entry name" value="SIALATE O-ACETYLESTERASE"/>
    <property type="match status" value="1"/>
</dbReference>
<dbReference type="GO" id="GO:0001681">
    <property type="term" value="F:sialate O-acetylesterase activity"/>
    <property type="evidence" value="ECO:0007669"/>
    <property type="project" value="InterPro"/>
</dbReference>
<dbReference type="InterPro" id="IPR005181">
    <property type="entry name" value="SASA"/>
</dbReference>
<evidence type="ECO:0000313" key="3">
    <source>
        <dbReference type="EMBL" id="RZF62246.1"/>
    </source>
</evidence>
<organism evidence="3 4">
    <name type="scientific">Sphingobacterium corticibacterium</name>
    <dbReference type="NCBI Taxonomy" id="2484746"/>
    <lineage>
        <taxon>Bacteria</taxon>
        <taxon>Pseudomonadati</taxon>
        <taxon>Bacteroidota</taxon>
        <taxon>Sphingobacteriia</taxon>
        <taxon>Sphingobacteriales</taxon>
        <taxon>Sphingobacteriaceae</taxon>
        <taxon>Sphingobacterium</taxon>
    </lineage>
</organism>
<name>A0A4Q6Y002_9SPHI</name>